<gene>
    <name evidence="1" type="ORF">NEOLEDRAFT_678031</name>
</gene>
<keyword evidence="2" id="KW-1185">Reference proteome</keyword>
<reference evidence="1 2" key="1">
    <citation type="journal article" date="2016" name="Mol. Biol. Evol.">
        <title>Comparative Genomics of Early-Diverging Mushroom-Forming Fungi Provides Insights into the Origins of Lignocellulose Decay Capabilities.</title>
        <authorList>
            <person name="Nagy L.G."/>
            <person name="Riley R."/>
            <person name="Tritt A."/>
            <person name="Adam C."/>
            <person name="Daum C."/>
            <person name="Floudas D."/>
            <person name="Sun H."/>
            <person name="Yadav J.S."/>
            <person name="Pangilinan J."/>
            <person name="Larsson K.H."/>
            <person name="Matsuura K."/>
            <person name="Barry K."/>
            <person name="Labutti K."/>
            <person name="Kuo R."/>
            <person name="Ohm R.A."/>
            <person name="Bhattacharya S.S."/>
            <person name="Shirouzu T."/>
            <person name="Yoshinaga Y."/>
            <person name="Martin F.M."/>
            <person name="Grigoriev I.V."/>
            <person name="Hibbett D.S."/>
        </authorList>
    </citation>
    <scope>NUCLEOTIDE SEQUENCE [LARGE SCALE GENOMIC DNA]</scope>
    <source>
        <strain evidence="1 2">HHB14362 ss-1</strain>
    </source>
</reference>
<protein>
    <submittedName>
        <fullName evidence="1">Uncharacterized protein</fullName>
    </submittedName>
</protein>
<dbReference type="Proteomes" id="UP000076761">
    <property type="component" value="Unassembled WGS sequence"/>
</dbReference>
<dbReference type="AlphaFoldDB" id="A0A165Q8Y6"/>
<dbReference type="InParanoid" id="A0A165Q8Y6"/>
<accession>A0A165Q8Y6</accession>
<name>A0A165Q8Y6_9AGAM</name>
<sequence length="154" mass="17033">MSFAEGLSEIDGFPRSARCRHLGNIDLAGNIQDQSISEQKGCWSLGQTSVPPSIRCFRQSRVRSSGLHLLILVQWRKLTSVNISSLERTDMTEPESDVCCERAPNDDGPIANGSVGGERYVGERHRPAQGRVTGEALCKSLTEFCRPQSLFRLL</sequence>
<evidence type="ECO:0000313" key="2">
    <source>
        <dbReference type="Proteomes" id="UP000076761"/>
    </source>
</evidence>
<proteinExistence type="predicted"/>
<evidence type="ECO:0000313" key="1">
    <source>
        <dbReference type="EMBL" id="KZT22087.1"/>
    </source>
</evidence>
<dbReference type="EMBL" id="KV425599">
    <property type="protein sequence ID" value="KZT22087.1"/>
    <property type="molecule type" value="Genomic_DNA"/>
</dbReference>
<organism evidence="1 2">
    <name type="scientific">Neolentinus lepideus HHB14362 ss-1</name>
    <dbReference type="NCBI Taxonomy" id="1314782"/>
    <lineage>
        <taxon>Eukaryota</taxon>
        <taxon>Fungi</taxon>
        <taxon>Dikarya</taxon>
        <taxon>Basidiomycota</taxon>
        <taxon>Agaricomycotina</taxon>
        <taxon>Agaricomycetes</taxon>
        <taxon>Gloeophyllales</taxon>
        <taxon>Gloeophyllaceae</taxon>
        <taxon>Neolentinus</taxon>
    </lineage>
</organism>